<dbReference type="SUPFAM" id="SSF53697">
    <property type="entry name" value="SIS domain"/>
    <property type="match status" value="1"/>
</dbReference>
<dbReference type="PANTHER" id="PTHR10088">
    <property type="entry name" value="GLUCOKINASE REGULATORY PROTEIN"/>
    <property type="match status" value="1"/>
</dbReference>
<keyword evidence="1" id="KW-0456">Lyase</keyword>
<dbReference type="Gene3D" id="3.40.50.10490">
    <property type="entry name" value="Glucose-6-phosphate isomerase like protein, domain 1"/>
    <property type="match status" value="1"/>
</dbReference>
<reference evidence="4 5" key="1">
    <citation type="submission" date="2016-05" db="EMBL/GenBank/DDBJ databases">
        <title>Complete genome sequence of Novosphingobium guangzhouense SA925(T).</title>
        <authorList>
            <person name="Sha S."/>
        </authorList>
    </citation>
    <scope>NUCLEOTIDE SEQUENCE [LARGE SCALE GENOMIC DNA]</scope>
    <source>
        <strain evidence="4 5">SA925</strain>
    </source>
</reference>
<name>A0A2K2FVT9_9SPHN</name>
<sequence length="300" mass="30795">MKTEALDPRYRDLDLWPTDLAVEAMLEGQMAAIAALQSQTQAIARAAEAAAERLGETGRLVFVGAGTSGRLAVQDGAELWPTFGWPMGRMVFLMAGGTSALTEAYEGAEDDVEAGRREVVSAGIGPSDVVIGVAASGRTPYTLAAIEQARALGALTVGVANNAGSVLLSAAECPICAVTGSEIVGGSTRMKAGTAQKAMLNLLSTAIMIRRGLVYEGRMVAMRISNAKLLQRGRGMVQDIAAVDAEAAAQALEAAGNDIRLGVLVALGASVDEGRSLLAAGGGDLRKALKKVGKTLEGRG</sequence>
<dbReference type="OrthoDB" id="9813395at2"/>
<evidence type="ECO:0000313" key="5">
    <source>
        <dbReference type="Proteomes" id="UP000236327"/>
    </source>
</evidence>
<dbReference type="AlphaFoldDB" id="A0A2K2FVT9"/>
<dbReference type="GO" id="GO:0009254">
    <property type="term" value="P:peptidoglycan turnover"/>
    <property type="evidence" value="ECO:0007669"/>
    <property type="project" value="TreeGrafter"/>
</dbReference>
<dbReference type="InterPro" id="IPR046348">
    <property type="entry name" value="SIS_dom_sf"/>
</dbReference>
<evidence type="ECO:0000259" key="3">
    <source>
        <dbReference type="PROSITE" id="PS51464"/>
    </source>
</evidence>
<dbReference type="InterPro" id="IPR040190">
    <property type="entry name" value="MURQ/GCKR"/>
</dbReference>
<dbReference type="PANTHER" id="PTHR10088:SF4">
    <property type="entry name" value="GLUCOKINASE REGULATORY PROTEIN"/>
    <property type="match status" value="1"/>
</dbReference>
<dbReference type="CDD" id="cd05007">
    <property type="entry name" value="SIS_Etherase"/>
    <property type="match status" value="1"/>
</dbReference>
<dbReference type="Gene3D" id="1.10.8.1080">
    <property type="match status" value="1"/>
</dbReference>
<dbReference type="GO" id="GO:0046348">
    <property type="term" value="P:amino sugar catabolic process"/>
    <property type="evidence" value="ECO:0007669"/>
    <property type="project" value="InterPro"/>
</dbReference>
<dbReference type="InterPro" id="IPR005488">
    <property type="entry name" value="Etherase_MurQ"/>
</dbReference>
<dbReference type="RefSeq" id="WP_103098240.1">
    <property type="nucleotide sequence ID" value="NZ_LYMM01000062.1"/>
</dbReference>
<keyword evidence="2" id="KW-0119">Carbohydrate metabolism</keyword>
<evidence type="ECO:0000313" key="4">
    <source>
        <dbReference type="EMBL" id="PNU02901.1"/>
    </source>
</evidence>
<comment type="caution">
    <text evidence="4">The sequence shown here is derived from an EMBL/GenBank/DDBJ whole genome shotgun (WGS) entry which is preliminary data.</text>
</comment>
<evidence type="ECO:0000256" key="2">
    <source>
        <dbReference type="ARBA" id="ARBA00023277"/>
    </source>
</evidence>
<dbReference type="GO" id="GO:0016835">
    <property type="term" value="F:carbon-oxygen lyase activity"/>
    <property type="evidence" value="ECO:0007669"/>
    <property type="project" value="InterPro"/>
</dbReference>
<dbReference type="GO" id="GO:0097367">
    <property type="term" value="F:carbohydrate derivative binding"/>
    <property type="evidence" value="ECO:0007669"/>
    <property type="project" value="InterPro"/>
</dbReference>
<dbReference type="EMBL" id="LYMM01000062">
    <property type="protein sequence ID" value="PNU02901.1"/>
    <property type="molecule type" value="Genomic_DNA"/>
</dbReference>
<protein>
    <submittedName>
        <fullName evidence="4">N-acetylmuramic acid 6-phosphate etherase</fullName>
    </submittedName>
</protein>
<dbReference type="NCBIfam" id="NF009222">
    <property type="entry name" value="PRK12570.1"/>
    <property type="match status" value="1"/>
</dbReference>
<keyword evidence="5" id="KW-1185">Reference proteome</keyword>
<gene>
    <name evidence="4" type="ORF">A8V01_07540</name>
</gene>
<dbReference type="InterPro" id="IPR001347">
    <property type="entry name" value="SIS_dom"/>
</dbReference>
<dbReference type="NCBIfam" id="NF003915">
    <property type="entry name" value="PRK05441.1"/>
    <property type="match status" value="1"/>
</dbReference>
<dbReference type="Proteomes" id="UP000236327">
    <property type="component" value="Unassembled WGS sequence"/>
</dbReference>
<organism evidence="4 5">
    <name type="scientific">Novosphingobium guangzhouense</name>
    <dbReference type="NCBI Taxonomy" id="1850347"/>
    <lineage>
        <taxon>Bacteria</taxon>
        <taxon>Pseudomonadati</taxon>
        <taxon>Pseudomonadota</taxon>
        <taxon>Alphaproteobacteria</taxon>
        <taxon>Sphingomonadales</taxon>
        <taxon>Sphingomonadaceae</taxon>
        <taxon>Novosphingobium</taxon>
    </lineage>
</organism>
<evidence type="ECO:0000256" key="1">
    <source>
        <dbReference type="ARBA" id="ARBA00023239"/>
    </source>
</evidence>
<dbReference type="GO" id="GO:0016803">
    <property type="term" value="F:ether hydrolase activity"/>
    <property type="evidence" value="ECO:0007669"/>
    <property type="project" value="TreeGrafter"/>
</dbReference>
<proteinExistence type="predicted"/>
<dbReference type="PROSITE" id="PS51464">
    <property type="entry name" value="SIS"/>
    <property type="match status" value="1"/>
</dbReference>
<feature type="domain" description="SIS" evidence="3">
    <location>
        <begin position="50"/>
        <end position="213"/>
    </location>
</feature>
<accession>A0A2K2FVT9</accession>
<dbReference type="Pfam" id="PF22645">
    <property type="entry name" value="GKRP_SIS_N"/>
    <property type="match status" value="1"/>
</dbReference>